<protein>
    <submittedName>
        <fullName evidence="1">Uncharacterized protein</fullName>
    </submittedName>
</protein>
<proteinExistence type="predicted"/>
<accession>A0A9P9DBL2</accession>
<name>A0A9P9DBL2_9PLEO</name>
<dbReference type="OrthoDB" id="3796403at2759"/>
<dbReference type="Proteomes" id="UP000700596">
    <property type="component" value="Unassembled WGS sequence"/>
</dbReference>
<dbReference type="EMBL" id="JAGMWT010000015">
    <property type="protein sequence ID" value="KAH7116002.1"/>
    <property type="molecule type" value="Genomic_DNA"/>
</dbReference>
<organism evidence="1 2">
    <name type="scientific">Dendryphion nanum</name>
    <dbReference type="NCBI Taxonomy" id="256645"/>
    <lineage>
        <taxon>Eukaryota</taxon>
        <taxon>Fungi</taxon>
        <taxon>Dikarya</taxon>
        <taxon>Ascomycota</taxon>
        <taxon>Pezizomycotina</taxon>
        <taxon>Dothideomycetes</taxon>
        <taxon>Pleosporomycetidae</taxon>
        <taxon>Pleosporales</taxon>
        <taxon>Torulaceae</taxon>
        <taxon>Dendryphion</taxon>
    </lineage>
</organism>
<keyword evidence="2" id="KW-1185">Reference proteome</keyword>
<evidence type="ECO:0000313" key="1">
    <source>
        <dbReference type="EMBL" id="KAH7116002.1"/>
    </source>
</evidence>
<dbReference type="AlphaFoldDB" id="A0A9P9DBL2"/>
<reference evidence="1" key="1">
    <citation type="journal article" date="2021" name="Nat. Commun.">
        <title>Genetic determinants of endophytism in the Arabidopsis root mycobiome.</title>
        <authorList>
            <person name="Mesny F."/>
            <person name="Miyauchi S."/>
            <person name="Thiergart T."/>
            <person name="Pickel B."/>
            <person name="Atanasova L."/>
            <person name="Karlsson M."/>
            <person name="Huettel B."/>
            <person name="Barry K.W."/>
            <person name="Haridas S."/>
            <person name="Chen C."/>
            <person name="Bauer D."/>
            <person name="Andreopoulos W."/>
            <person name="Pangilinan J."/>
            <person name="LaButti K."/>
            <person name="Riley R."/>
            <person name="Lipzen A."/>
            <person name="Clum A."/>
            <person name="Drula E."/>
            <person name="Henrissat B."/>
            <person name="Kohler A."/>
            <person name="Grigoriev I.V."/>
            <person name="Martin F.M."/>
            <person name="Hacquard S."/>
        </authorList>
    </citation>
    <scope>NUCLEOTIDE SEQUENCE</scope>
    <source>
        <strain evidence="1">MPI-CAGE-CH-0243</strain>
    </source>
</reference>
<comment type="caution">
    <text evidence="1">The sequence shown here is derived from an EMBL/GenBank/DDBJ whole genome shotgun (WGS) entry which is preliminary data.</text>
</comment>
<gene>
    <name evidence="1" type="ORF">B0J11DRAFT_510351</name>
</gene>
<sequence length="321" mass="36175">MSILSPNVTSSSTLPIPISGPADPDKSSFCDLPAEIRLVICNYLLDANNIPRTYGYTGPVPISTSRSMVNTGGGSAQGPRIRKHALGFASKQIGAEYRQAFYERTRFFLRIDDHNAFRAIPSLSQSATTPPPTLTDVPNFWRAPDALLTSLRHCTLYIELGDIASAPQSTHSLAQVIRASQANSEATRVREEMKTFSSYDQLKEQDTIFDHTIQDAIYNLLQHMGQLRSVQVIWDTTSFRHRNMYWSVSSQMSVRAATKWQWKDLGEPLVERLQQRRQLKKLQVKVGDMHEDWVYNSERVEGGGWKGGREGRESGHEGFEL</sequence>
<evidence type="ECO:0000313" key="2">
    <source>
        <dbReference type="Proteomes" id="UP000700596"/>
    </source>
</evidence>